<evidence type="ECO:0000256" key="4">
    <source>
        <dbReference type="ARBA" id="ARBA00022692"/>
    </source>
</evidence>
<evidence type="ECO:0000259" key="12">
    <source>
        <dbReference type="Pfam" id="PF00593"/>
    </source>
</evidence>
<keyword evidence="15" id="KW-1185">Reference proteome</keyword>
<evidence type="ECO:0000256" key="1">
    <source>
        <dbReference type="ARBA" id="ARBA00004571"/>
    </source>
</evidence>
<keyword evidence="4 8" id="KW-0812">Transmembrane</keyword>
<feature type="domain" description="TonB-dependent receptor-like beta-barrel" evidence="12">
    <location>
        <begin position="376"/>
        <end position="849"/>
    </location>
</feature>
<keyword evidence="7 8" id="KW-0998">Cell outer membrane</keyword>
<evidence type="ECO:0000256" key="6">
    <source>
        <dbReference type="ARBA" id="ARBA00023136"/>
    </source>
</evidence>
<keyword evidence="2 8" id="KW-0813">Transport</keyword>
<dbReference type="SUPFAM" id="SSF56935">
    <property type="entry name" value="Porins"/>
    <property type="match status" value="1"/>
</dbReference>
<evidence type="ECO:0000256" key="3">
    <source>
        <dbReference type="ARBA" id="ARBA00022452"/>
    </source>
</evidence>
<evidence type="ECO:0000313" key="14">
    <source>
        <dbReference type="EMBL" id="THU31619.1"/>
    </source>
</evidence>
<evidence type="ECO:0008006" key="16">
    <source>
        <dbReference type="Google" id="ProtNLM"/>
    </source>
</evidence>
<dbReference type="AlphaFoldDB" id="A0A4S8HBY9"/>
<dbReference type="InterPro" id="IPR000531">
    <property type="entry name" value="Beta-barrel_TonB"/>
</dbReference>
<dbReference type="InterPro" id="IPR037066">
    <property type="entry name" value="Plug_dom_sf"/>
</dbReference>
<evidence type="ECO:0000256" key="7">
    <source>
        <dbReference type="ARBA" id="ARBA00023237"/>
    </source>
</evidence>
<evidence type="ECO:0000256" key="5">
    <source>
        <dbReference type="ARBA" id="ARBA00023077"/>
    </source>
</evidence>
<keyword evidence="6 8" id="KW-0472">Membrane</keyword>
<reference evidence="14 15" key="1">
    <citation type="submission" date="2019-04" db="EMBL/GenBank/DDBJ databases">
        <title>Niastella caeni sp. nov., isolated from activated sludge.</title>
        <authorList>
            <person name="Sheng M."/>
        </authorList>
    </citation>
    <scope>NUCLEOTIDE SEQUENCE [LARGE SCALE GENOMIC DNA]</scope>
    <source>
        <strain evidence="14 15">HX-2-15</strain>
    </source>
</reference>
<dbReference type="InterPro" id="IPR039426">
    <property type="entry name" value="TonB-dep_rcpt-like"/>
</dbReference>
<evidence type="ECO:0000256" key="2">
    <source>
        <dbReference type="ARBA" id="ARBA00022448"/>
    </source>
</evidence>
<comment type="subcellular location">
    <subcellularLocation>
        <location evidence="1 8">Cell outer membrane</location>
        <topology evidence="1 8">Multi-pass membrane protein</topology>
    </subcellularLocation>
</comment>
<dbReference type="PROSITE" id="PS52016">
    <property type="entry name" value="TONB_DEPENDENT_REC_3"/>
    <property type="match status" value="1"/>
</dbReference>
<dbReference type="Gene3D" id="2.40.170.20">
    <property type="entry name" value="TonB-dependent receptor, beta-barrel domain"/>
    <property type="match status" value="1"/>
</dbReference>
<comment type="caution">
    <text evidence="14">The sequence shown here is derived from an EMBL/GenBank/DDBJ whole genome shotgun (WGS) entry which is preliminary data.</text>
</comment>
<feature type="chain" id="PRO_5020472414" description="TonB-dependent receptor" evidence="11">
    <location>
        <begin position="24"/>
        <end position="893"/>
    </location>
</feature>
<evidence type="ECO:0000256" key="8">
    <source>
        <dbReference type="PROSITE-ProRule" id="PRU01360"/>
    </source>
</evidence>
<dbReference type="InterPro" id="IPR008969">
    <property type="entry name" value="CarboxyPept-like_regulatory"/>
</dbReference>
<dbReference type="PANTHER" id="PTHR47234">
    <property type="match status" value="1"/>
</dbReference>
<dbReference type="CDD" id="cd01347">
    <property type="entry name" value="ligand_gated_channel"/>
    <property type="match status" value="1"/>
</dbReference>
<dbReference type="PANTHER" id="PTHR47234:SF3">
    <property type="entry name" value="SECRETIN_TONB SHORT N-TERMINAL DOMAIN-CONTAINING PROTEIN"/>
    <property type="match status" value="1"/>
</dbReference>
<feature type="signal peptide" evidence="11">
    <location>
        <begin position="1"/>
        <end position="23"/>
    </location>
</feature>
<protein>
    <recommendedName>
        <fullName evidence="16">TonB-dependent receptor</fullName>
    </recommendedName>
</protein>
<evidence type="ECO:0000256" key="11">
    <source>
        <dbReference type="SAM" id="SignalP"/>
    </source>
</evidence>
<keyword evidence="3 8" id="KW-1134">Transmembrane beta strand</keyword>
<evidence type="ECO:0000256" key="10">
    <source>
        <dbReference type="SAM" id="MobiDB-lite"/>
    </source>
</evidence>
<evidence type="ECO:0000313" key="15">
    <source>
        <dbReference type="Proteomes" id="UP000306918"/>
    </source>
</evidence>
<organism evidence="14 15">
    <name type="scientific">Niastella caeni</name>
    <dbReference type="NCBI Taxonomy" id="2569763"/>
    <lineage>
        <taxon>Bacteria</taxon>
        <taxon>Pseudomonadati</taxon>
        <taxon>Bacteroidota</taxon>
        <taxon>Chitinophagia</taxon>
        <taxon>Chitinophagales</taxon>
        <taxon>Chitinophagaceae</taxon>
        <taxon>Niastella</taxon>
    </lineage>
</organism>
<comment type="similarity">
    <text evidence="8 9">Belongs to the TonB-dependent receptor family.</text>
</comment>
<dbReference type="Pfam" id="PF07715">
    <property type="entry name" value="Plug"/>
    <property type="match status" value="1"/>
</dbReference>
<dbReference type="InterPro" id="IPR036942">
    <property type="entry name" value="Beta-barrel_TonB_sf"/>
</dbReference>
<dbReference type="Pfam" id="PF00593">
    <property type="entry name" value="TonB_dep_Rec_b-barrel"/>
    <property type="match status" value="1"/>
</dbReference>
<dbReference type="Pfam" id="PF13715">
    <property type="entry name" value="CarbopepD_reg_2"/>
    <property type="match status" value="1"/>
</dbReference>
<proteinExistence type="inferred from homology"/>
<accession>A0A4S8HBY9</accession>
<dbReference type="OrthoDB" id="9805434at2"/>
<evidence type="ECO:0000256" key="9">
    <source>
        <dbReference type="RuleBase" id="RU003357"/>
    </source>
</evidence>
<dbReference type="Gene3D" id="2.170.130.10">
    <property type="entry name" value="TonB-dependent receptor, plug domain"/>
    <property type="match status" value="1"/>
</dbReference>
<keyword evidence="5 9" id="KW-0798">TonB box</keyword>
<gene>
    <name evidence="14" type="ORF">FAM09_28775</name>
</gene>
<evidence type="ECO:0000259" key="13">
    <source>
        <dbReference type="Pfam" id="PF07715"/>
    </source>
</evidence>
<dbReference type="RefSeq" id="WP_136580625.1">
    <property type="nucleotide sequence ID" value="NZ_STFF01000013.1"/>
</dbReference>
<dbReference type="Proteomes" id="UP000306918">
    <property type="component" value="Unassembled WGS sequence"/>
</dbReference>
<dbReference type="InterPro" id="IPR012910">
    <property type="entry name" value="Plug_dom"/>
</dbReference>
<sequence length="893" mass="96281">MKNVLKSLYFFLLCFCLVQSIQAQNNTISGKITGDKGEALAGATVTLKGKGKAVTTDSAGLFTIKAEQGDVLIISSVGYSANDVKVTSETNYTIKLTASAAGLGAVTIIGSRGKPRTDVNRPVPVDVINTKELENTGQTDLGQMAQFTSPSFNSAKNGINGVANFADPATLRGMSPDQSLVLVNGKRRHQFSAINNNVTVGKGTVVTDLNSIPSLAVERMEILRDGAAAQYGSDAIAGIMNLSLKKNINSGTFKTQFGVTKEGDGGTALAALNYGFGLGKKGSYLNFTLHYQYVGGTDRVDPFTGRIYNSNKATDDSIRNARGVWPTDKSAYVTKYGSNQTKAYQAFVNIGYPLGKSWTLYSFGGFSRKDILAYGFFRNAIASDANSNPSLFPDGYIPELPGKTTDYSLFAGVNKTSATGWNIDLSTGYGSNYLDLYANNTTNPSMGAESPTDFYVGRNTFGQSTTEATFSKSFDGAFGTKSVNVAFGSQLRIDQFKLTEGDSLSYKAGPLATSNNKAPGSSGRPGISPADKASESRTNIGLFADLESDITEKFLVAFAARYENYSDFGSNLSGKLATRYNLTKNFAVRASINRGFRAPSLQQVFNSQTTSTVQAGVIRQTKQLRSDDPRLSQLGIEYPKAELSWNYNIGLTAKAGTQFLFTLDAFQIDVKDRIIISEQLPVNSSIPALLAAFPPSSGIREVTFFTNHINTRTTGIDFVTSFKQNLTPTSGLNASLAFTFNKTEITSQKPTPAQLQDGATSTVKLIDTVSISLIETSQPRNKILASVGYQVGKFNITAKATYFGKVIAWEKPSGLPHRSQTFSGKTLVDATVNYDITKKFSITLGSNNIFNVYPDKVLSTYASYSSGQIPYTRNANQFGFNGAYYYSTFNLKF</sequence>
<dbReference type="GO" id="GO:0009279">
    <property type="term" value="C:cell outer membrane"/>
    <property type="evidence" value="ECO:0007669"/>
    <property type="project" value="UniProtKB-SubCell"/>
</dbReference>
<dbReference type="Gene3D" id="2.60.40.1120">
    <property type="entry name" value="Carboxypeptidase-like, regulatory domain"/>
    <property type="match status" value="1"/>
</dbReference>
<keyword evidence="11" id="KW-0732">Signal</keyword>
<feature type="domain" description="TonB-dependent receptor plug" evidence="13">
    <location>
        <begin position="121"/>
        <end position="239"/>
    </location>
</feature>
<name>A0A4S8HBY9_9BACT</name>
<dbReference type="EMBL" id="STFF01000013">
    <property type="protein sequence ID" value="THU31619.1"/>
    <property type="molecule type" value="Genomic_DNA"/>
</dbReference>
<dbReference type="SUPFAM" id="SSF49464">
    <property type="entry name" value="Carboxypeptidase regulatory domain-like"/>
    <property type="match status" value="1"/>
</dbReference>
<feature type="region of interest" description="Disordered" evidence="10">
    <location>
        <begin position="510"/>
        <end position="534"/>
    </location>
</feature>